<reference evidence="1 2" key="1">
    <citation type="submission" date="2018-08" db="EMBL/GenBank/DDBJ databases">
        <title>A genome reference for cultivated species of the human gut microbiota.</title>
        <authorList>
            <person name="Zou Y."/>
            <person name="Xue W."/>
            <person name="Luo G."/>
        </authorList>
    </citation>
    <scope>NUCLEOTIDE SEQUENCE [LARGE SCALE GENOMIC DNA]</scope>
    <source>
        <strain evidence="1 2">TF05-5AC</strain>
    </source>
</reference>
<dbReference type="AlphaFoldDB" id="A0A3E3HVN2"/>
<name>A0A3E3HVN2_9FIRM</name>
<keyword evidence="2" id="KW-1185">Reference proteome</keyword>
<dbReference type="Proteomes" id="UP000260812">
    <property type="component" value="Unassembled WGS sequence"/>
</dbReference>
<evidence type="ECO:0000313" key="1">
    <source>
        <dbReference type="EMBL" id="RGE55891.1"/>
    </source>
</evidence>
<gene>
    <name evidence="1" type="ORF">DXC51_26960</name>
</gene>
<comment type="caution">
    <text evidence="1">The sequence shown here is derived from an EMBL/GenBank/DDBJ whole genome shotgun (WGS) entry which is preliminary data.</text>
</comment>
<proteinExistence type="predicted"/>
<organism evidence="1 2">
    <name type="scientific">Eisenbergiella massiliensis</name>
    <dbReference type="NCBI Taxonomy" id="1720294"/>
    <lineage>
        <taxon>Bacteria</taxon>
        <taxon>Bacillati</taxon>
        <taxon>Bacillota</taxon>
        <taxon>Clostridia</taxon>
        <taxon>Lachnospirales</taxon>
        <taxon>Lachnospiraceae</taxon>
        <taxon>Eisenbergiella</taxon>
    </lineage>
</organism>
<protein>
    <submittedName>
        <fullName evidence="1">Uncharacterized protein</fullName>
    </submittedName>
</protein>
<accession>A0A3E3HVN2</accession>
<evidence type="ECO:0000313" key="2">
    <source>
        <dbReference type="Proteomes" id="UP000260812"/>
    </source>
</evidence>
<dbReference type="EMBL" id="QVLV01000034">
    <property type="protein sequence ID" value="RGE55891.1"/>
    <property type="molecule type" value="Genomic_DNA"/>
</dbReference>
<sequence>MVFFMEKMSGQPGRQFFRRPLYRLKPRQESGETAFLFLFSDYFASSAKKQGGAHDSSCLWRMRGKL</sequence>